<proteinExistence type="inferred from homology"/>
<dbReference type="SMART" id="SM00382">
    <property type="entry name" value="AAA"/>
    <property type="match status" value="1"/>
</dbReference>
<dbReference type="AlphaFoldDB" id="A0A426TVN7"/>
<dbReference type="Pfam" id="PF08352">
    <property type="entry name" value="oligo_HPY"/>
    <property type="match status" value="1"/>
</dbReference>
<name>A0A426TVN7_9CHLR</name>
<dbReference type="InterPro" id="IPR003593">
    <property type="entry name" value="AAA+_ATPase"/>
</dbReference>
<comment type="similarity">
    <text evidence="1">Belongs to the ABC transporter superfamily.</text>
</comment>
<evidence type="ECO:0000256" key="2">
    <source>
        <dbReference type="ARBA" id="ARBA00022448"/>
    </source>
</evidence>
<dbReference type="GO" id="GO:0016887">
    <property type="term" value="F:ATP hydrolysis activity"/>
    <property type="evidence" value="ECO:0007669"/>
    <property type="project" value="InterPro"/>
</dbReference>
<dbReference type="GO" id="GO:0055085">
    <property type="term" value="P:transmembrane transport"/>
    <property type="evidence" value="ECO:0007669"/>
    <property type="project" value="UniProtKB-ARBA"/>
</dbReference>
<evidence type="ECO:0000313" key="8">
    <source>
        <dbReference type="Proteomes" id="UP000280307"/>
    </source>
</evidence>
<evidence type="ECO:0000256" key="1">
    <source>
        <dbReference type="ARBA" id="ARBA00005417"/>
    </source>
</evidence>
<dbReference type="PROSITE" id="PS00211">
    <property type="entry name" value="ABC_TRANSPORTER_1"/>
    <property type="match status" value="1"/>
</dbReference>
<sequence length="342" mass="37049">MYGATLNAPTPPFVEIENLHVTFAARRRLPWRQAAPMRAVREASLSIAAGTTFGLVGESGSGKSTIARALLRLLEPTHGTIRVAGRAIATLQGRELLAYRREVQAIFQDPYSALNPAHTVGTIVGELLTRHQGLRPGRQRDASVSELLGQVGLTPEYLHRLPRELSGGQRQRIAIARALAVEPALIVCDEPTSALDVSIQGQVINLLMDIQAQRGVTYLFIGHNLNVVRHISNNIGVMYSGYLVESGPAQRVYEEPAHPYTQMLLAAVPVPDVAAQRARAAQRRQHDEASTSAASPAEGGCPFQPRCPEARDICHQVMPEALPVIGGGMVRCHVAGEQSRRT</sequence>
<dbReference type="GO" id="GO:0015833">
    <property type="term" value="P:peptide transport"/>
    <property type="evidence" value="ECO:0007669"/>
    <property type="project" value="InterPro"/>
</dbReference>
<evidence type="ECO:0000259" key="6">
    <source>
        <dbReference type="PROSITE" id="PS50893"/>
    </source>
</evidence>
<protein>
    <submittedName>
        <fullName evidence="7">ABC transporter ATP-binding protein</fullName>
    </submittedName>
</protein>
<dbReference type="EMBL" id="RSAS01000617">
    <property type="protein sequence ID" value="RRR69550.1"/>
    <property type="molecule type" value="Genomic_DNA"/>
</dbReference>
<dbReference type="Gene3D" id="3.40.50.300">
    <property type="entry name" value="P-loop containing nucleotide triphosphate hydrolases"/>
    <property type="match status" value="1"/>
</dbReference>
<comment type="caution">
    <text evidence="7">The sequence shown here is derived from an EMBL/GenBank/DDBJ whole genome shotgun (WGS) entry which is preliminary data.</text>
</comment>
<keyword evidence="3" id="KW-0547">Nucleotide-binding</keyword>
<dbReference type="InterPro" id="IPR003439">
    <property type="entry name" value="ABC_transporter-like_ATP-bd"/>
</dbReference>
<dbReference type="Pfam" id="PF00005">
    <property type="entry name" value="ABC_tran"/>
    <property type="match status" value="1"/>
</dbReference>
<dbReference type="GO" id="GO:0005524">
    <property type="term" value="F:ATP binding"/>
    <property type="evidence" value="ECO:0007669"/>
    <property type="project" value="UniProtKB-KW"/>
</dbReference>
<dbReference type="InterPro" id="IPR050319">
    <property type="entry name" value="ABC_transp_ATP-bind"/>
</dbReference>
<evidence type="ECO:0000313" key="7">
    <source>
        <dbReference type="EMBL" id="RRR69550.1"/>
    </source>
</evidence>
<accession>A0A426TVN7</accession>
<dbReference type="FunFam" id="3.40.50.300:FF:000016">
    <property type="entry name" value="Oligopeptide ABC transporter ATP-binding component"/>
    <property type="match status" value="1"/>
</dbReference>
<keyword evidence="2" id="KW-0813">Transport</keyword>
<evidence type="ECO:0000256" key="3">
    <source>
        <dbReference type="ARBA" id="ARBA00022741"/>
    </source>
</evidence>
<keyword evidence="4 7" id="KW-0067">ATP-binding</keyword>
<dbReference type="SUPFAM" id="SSF52540">
    <property type="entry name" value="P-loop containing nucleoside triphosphate hydrolases"/>
    <property type="match status" value="1"/>
</dbReference>
<dbReference type="NCBIfam" id="TIGR01727">
    <property type="entry name" value="oligo_HPY"/>
    <property type="match status" value="1"/>
</dbReference>
<dbReference type="CDD" id="cd03257">
    <property type="entry name" value="ABC_NikE_OppD_transporters"/>
    <property type="match status" value="1"/>
</dbReference>
<evidence type="ECO:0000256" key="5">
    <source>
        <dbReference type="SAM" id="MobiDB-lite"/>
    </source>
</evidence>
<evidence type="ECO:0000256" key="4">
    <source>
        <dbReference type="ARBA" id="ARBA00022840"/>
    </source>
</evidence>
<organism evidence="7 8">
    <name type="scientific">Candidatus Viridilinea halotolerans</name>
    <dbReference type="NCBI Taxonomy" id="2491704"/>
    <lineage>
        <taxon>Bacteria</taxon>
        <taxon>Bacillati</taxon>
        <taxon>Chloroflexota</taxon>
        <taxon>Chloroflexia</taxon>
        <taxon>Chloroflexales</taxon>
        <taxon>Chloroflexineae</taxon>
        <taxon>Oscillochloridaceae</taxon>
        <taxon>Candidatus Viridilinea</taxon>
    </lineage>
</organism>
<dbReference type="PANTHER" id="PTHR43776">
    <property type="entry name" value="TRANSPORT ATP-BINDING PROTEIN"/>
    <property type="match status" value="1"/>
</dbReference>
<feature type="domain" description="ABC transporter" evidence="6">
    <location>
        <begin position="14"/>
        <end position="265"/>
    </location>
</feature>
<feature type="region of interest" description="Disordered" evidence="5">
    <location>
        <begin position="276"/>
        <end position="300"/>
    </location>
</feature>
<dbReference type="Proteomes" id="UP000280307">
    <property type="component" value="Unassembled WGS sequence"/>
</dbReference>
<gene>
    <name evidence="7" type="ORF">EI684_15345</name>
</gene>
<dbReference type="InterPro" id="IPR017871">
    <property type="entry name" value="ABC_transporter-like_CS"/>
</dbReference>
<dbReference type="InterPro" id="IPR013563">
    <property type="entry name" value="Oligopep_ABC_C"/>
</dbReference>
<dbReference type="PROSITE" id="PS50893">
    <property type="entry name" value="ABC_TRANSPORTER_2"/>
    <property type="match status" value="1"/>
</dbReference>
<dbReference type="InterPro" id="IPR027417">
    <property type="entry name" value="P-loop_NTPase"/>
</dbReference>
<reference evidence="7 8" key="1">
    <citation type="submission" date="2018-12" db="EMBL/GenBank/DDBJ databases">
        <title>Genome Sequence of Candidatus Viridilinea halotolerans isolated from saline sulfide-rich spring.</title>
        <authorList>
            <person name="Grouzdev D.S."/>
            <person name="Burganskaya E.I."/>
            <person name="Krutkina M.S."/>
            <person name="Sukhacheva M.V."/>
            <person name="Gorlenko V.M."/>
        </authorList>
    </citation>
    <scope>NUCLEOTIDE SEQUENCE [LARGE SCALE GENOMIC DNA]</scope>
    <source>
        <strain evidence="7">Chok-6</strain>
    </source>
</reference>
<dbReference type="PANTHER" id="PTHR43776:SF7">
    <property type="entry name" value="D,D-DIPEPTIDE TRANSPORT ATP-BINDING PROTEIN DDPF-RELATED"/>
    <property type="match status" value="1"/>
</dbReference>